<dbReference type="InterPro" id="IPR025857">
    <property type="entry name" value="MacB_PCD"/>
</dbReference>
<dbReference type="Proteomes" id="UP001242010">
    <property type="component" value="Chromosome"/>
</dbReference>
<comment type="similarity">
    <text evidence="6">Belongs to the ABC-4 integral membrane protein family.</text>
</comment>
<feature type="transmembrane region" description="Helical" evidence="7">
    <location>
        <begin position="21"/>
        <end position="45"/>
    </location>
</feature>
<keyword evidence="11" id="KW-1185">Reference proteome</keyword>
<feature type="transmembrane region" description="Helical" evidence="7">
    <location>
        <begin position="369"/>
        <end position="391"/>
    </location>
</feature>
<gene>
    <name evidence="10" type="ORF">GETHOR_20910</name>
</gene>
<name>A0ABN6V174_9BACT</name>
<comment type="subcellular location">
    <subcellularLocation>
        <location evidence="1">Cell membrane</location>
        <topology evidence="1">Multi-pass membrane protein</topology>
    </subcellularLocation>
</comment>
<evidence type="ECO:0000256" key="1">
    <source>
        <dbReference type="ARBA" id="ARBA00004651"/>
    </source>
</evidence>
<evidence type="ECO:0000256" key="5">
    <source>
        <dbReference type="ARBA" id="ARBA00023136"/>
    </source>
</evidence>
<protein>
    <submittedName>
        <fullName evidence="10">ABC transporter permease</fullName>
    </submittedName>
</protein>
<keyword evidence="2" id="KW-1003">Cell membrane</keyword>
<feature type="transmembrane region" description="Helical" evidence="7">
    <location>
        <begin position="281"/>
        <end position="310"/>
    </location>
</feature>
<feature type="transmembrane region" description="Helical" evidence="7">
    <location>
        <begin position="333"/>
        <end position="357"/>
    </location>
</feature>
<evidence type="ECO:0000256" key="3">
    <source>
        <dbReference type="ARBA" id="ARBA00022692"/>
    </source>
</evidence>
<dbReference type="Pfam" id="PF12704">
    <property type="entry name" value="MacB_PCD"/>
    <property type="match status" value="1"/>
</dbReference>
<dbReference type="InterPro" id="IPR003838">
    <property type="entry name" value="ABC3_permease_C"/>
</dbReference>
<dbReference type="RefSeq" id="WP_286353711.1">
    <property type="nucleotide sequence ID" value="NZ_AP027079.1"/>
</dbReference>
<organism evidence="10 11">
    <name type="scientific">Geothrix oryzae</name>
    <dbReference type="NCBI Taxonomy" id="2927975"/>
    <lineage>
        <taxon>Bacteria</taxon>
        <taxon>Pseudomonadati</taxon>
        <taxon>Acidobacteriota</taxon>
        <taxon>Holophagae</taxon>
        <taxon>Holophagales</taxon>
        <taxon>Holophagaceae</taxon>
        <taxon>Geothrix</taxon>
    </lineage>
</organism>
<evidence type="ECO:0000256" key="4">
    <source>
        <dbReference type="ARBA" id="ARBA00022989"/>
    </source>
</evidence>
<keyword evidence="5 7" id="KW-0472">Membrane</keyword>
<dbReference type="PANTHER" id="PTHR30572:SF4">
    <property type="entry name" value="ABC TRANSPORTER PERMEASE YTRF"/>
    <property type="match status" value="1"/>
</dbReference>
<evidence type="ECO:0000313" key="10">
    <source>
        <dbReference type="EMBL" id="BDU69990.1"/>
    </source>
</evidence>
<evidence type="ECO:0000256" key="6">
    <source>
        <dbReference type="ARBA" id="ARBA00038076"/>
    </source>
</evidence>
<accession>A0ABN6V174</accession>
<keyword evidence="4 7" id="KW-1133">Transmembrane helix</keyword>
<reference evidence="11" key="1">
    <citation type="journal article" date="2023" name="Int. J. Syst. Evol. Microbiol.">
        <title>Mesoterricola silvestris gen. nov., sp. nov., Mesoterricola sediminis sp. nov., Geothrix oryzae sp. nov., Geothrix edaphica sp. nov., Geothrix rubra sp. nov., and Geothrix limicola sp. nov., six novel members of Acidobacteriota isolated from soils.</title>
        <authorList>
            <person name="Itoh H."/>
            <person name="Sugisawa Y."/>
            <person name="Mise K."/>
            <person name="Xu Z."/>
            <person name="Kuniyasu M."/>
            <person name="Ushijima N."/>
            <person name="Kawano K."/>
            <person name="Kobayashi E."/>
            <person name="Shiratori Y."/>
            <person name="Masuda Y."/>
            <person name="Senoo K."/>
        </authorList>
    </citation>
    <scope>NUCLEOTIDE SEQUENCE [LARGE SCALE GENOMIC DNA]</scope>
    <source>
        <strain evidence="11">Red222</strain>
    </source>
</reference>
<evidence type="ECO:0000259" key="8">
    <source>
        <dbReference type="Pfam" id="PF02687"/>
    </source>
</evidence>
<evidence type="ECO:0000256" key="7">
    <source>
        <dbReference type="SAM" id="Phobius"/>
    </source>
</evidence>
<evidence type="ECO:0000259" key="9">
    <source>
        <dbReference type="Pfam" id="PF12704"/>
    </source>
</evidence>
<evidence type="ECO:0000313" key="11">
    <source>
        <dbReference type="Proteomes" id="UP001242010"/>
    </source>
</evidence>
<proteinExistence type="inferred from homology"/>
<dbReference type="PANTHER" id="PTHR30572">
    <property type="entry name" value="MEMBRANE COMPONENT OF TRANSPORTER-RELATED"/>
    <property type="match status" value="1"/>
</dbReference>
<keyword evidence="3 7" id="KW-0812">Transmembrane</keyword>
<feature type="domain" description="ABC3 transporter permease C-terminal" evidence="8">
    <location>
        <begin position="288"/>
        <end position="399"/>
    </location>
</feature>
<dbReference type="Pfam" id="PF02687">
    <property type="entry name" value="FtsX"/>
    <property type="match status" value="1"/>
</dbReference>
<sequence length="408" mass="44214">MNLTELLRSSLRAIRAHTLRSFLTLLGVIIGVATIVAVVGVISGLNTYVKEKIIVLAPDVFIVQKFGIIRSRKEFLDAVKRPPITWAEYERLSSGMLKEATQVSAATGNAMPVNYGEKRLPDVIVIGATANFGILFNLEMESGRYFSESENQAAQAVAVIGANTKEELFPHLDPIGRTILIRGLPFRIIGVMPKQGRSIGFNQDGRIYLPLQVYRKNFMAANETLELHIKARGGVEGLDASMDEVRAMFRAMRHTSFRNPDPFGIITQESLQQLWKTISSAAFLLLMLISSVSLGVGGIVIMNIMLVSVVERTQEIGVRMALGARKKDIRRQFLLEAALLSAAGGVIGVLVGAAGAFTVRALADFPAQITPGIVLTGILLSTLVGLAAGFLPAYRASNLVVIDAIRAE</sequence>
<dbReference type="InterPro" id="IPR050250">
    <property type="entry name" value="Macrolide_Exporter_MacB"/>
</dbReference>
<dbReference type="EMBL" id="AP027079">
    <property type="protein sequence ID" value="BDU69990.1"/>
    <property type="molecule type" value="Genomic_DNA"/>
</dbReference>
<evidence type="ECO:0000256" key="2">
    <source>
        <dbReference type="ARBA" id="ARBA00022475"/>
    </source>
</evidence>
<feature type="domain" description="MacB-like periplasmic core" evidence="9">
    <location>
        <begin position="21"/>
        <end position="235"/>
    </location>
</feature>